<dbReference type="OrthoDB" id="2690580at2759"/>
<organism evidence="2 3">
    <name type="scientific">Suillus discolor</name>
    <dbReference type="NCBI Taxonomy" id="1912936"/>
    <lineage>
        <taxon>Eukaryota</taxon>
        <taxon>Fungi</taxon>
        <taxon>Dikarya</taxon>
        <taxon>Basidiomycota</taxon>
        <taxon>Agaricomycotina</taxon>
        <taxon>Agaricomycetes</taxon>
        <taxon>Agaricomycetidae</taxon>
        <taxon>Boletales</taxon>
        <taxon>Suillineae</taxon>
        <taxon>Suillaceae</taxon>
        <taxon>Suillus</taxon>
    </lineage>
</organism>
<gene>
    <name evidence="2" type="ORF">F5147DRAFT_656157</name>
</gene>
<evidence type="ECO:0000313" key="3">
    <source>
        <dbReference type="Proteomes" id="UP000823399"/>
    </source>
</evidence>
<name>A0A9P7EYK4_9AGAM</name>
<dbReference type="RefSeq" id="XP_041288831.1">
    <property type="nucleotide sequence ID" value="XM_041434066.1"/>
</dbReference>
<feature type="region of interest" description="Disordered" evidence="1">
    <location>
        <begin position="344"/>
        <end position="384"/>
    </location>
</feature>
<feature type="compositionally biased region" description="Acidic residues" evidence="1">
    <location>
        <begin position="261"/>
        <end position="274"/>
    </location>
</feature>
<evidence type="ECO:0000313" key="2">
    <source>
        <dbReference type="EMBL" id="KAG2098277.1"/>
    </source>
</evidence>
<dbReference type="GeneID" id="64696325"/>
<sequence>MHQELLKQQKEQIHEEIEEEPGQKEVLRRYQPMMTAIMKELNENELKEAQVKADEWTNQAPDATVQAKTAKKKGEKMIKHFTKEMFTQASMRLFVLGSWKDEKGSLLTSGQVDSVNRSVRFDFNEHLGMGSSFMKCKDWPVILLAWEDFIIDAFNQDQDQDGTLLGGTRRVLKPYDEFDLDHMGLPMLPNIEDVSLNTKKGMIQSFLTIHYHKPVDRKSAASSDARYHRNMLWKTKGPSALEQHNEGTINDKGKMHPPVGEESEESDGDADDEGMWPRPTKASLATTALSLVGIAKQQPRLIKRVHVSSAEEESNNTDAGVSCSKVNARAPDCARQWANAQYSDQVGHQSESDDQPLPKSLGKRVRIEPAIVTPSTDSTNEDQPMDHVPCKTGATRDASLVVNDRSLKKTKATRDVSLAVNDWSPKKTKAIRSVVQSLSDAPAKSTRSKVDNALGAQIRQKPKRYADYV</sequence>
<dbReference type="AlphaFoldDB" id="A0A9P7EYK4"/>
<protein>
    <submittedName>
        <fullName evidence="2">Uncharacterized protein</fullName>
    </submittedName>
</protein>
<dbReference type="EMBL" id="JABBWM010000062">
    <property type="protein sequence ID" value="KAG2098277.1"/>
    <property type="molecule type" value="Genomic_DNA"/>
</dbReference>
<feature type="compositionally biased region" description="Polar residues" evidence="1">
    <location>
        <begin position="373"/>
        <end position="382"/>
    </location>
</feature>
<comment type="caution">
    <text evidence="2">The sequence shown here is derived from an EMBL/GenBank/DDBJ whole genome shotgun (WGS) entry which is preliminary data.</text>
</comment>
<accession>A0A9P7EYK4</accession>
<feature type="region of interest" description="Disordered" evidence="1">
    <location>
        <begin position="1"/>
        <end position="24"/>
    </location>
</feature>
<reference evidence="2" key="1">
    <citation type="journal article" date="2020" name="New Phytol.">
        <title>Comparative genomics reveals dynamic genome evolution in host specialist ectomycorrhizal fungi.</title>
        <authorList>
            <person name="Lofgren L.A."/>
            <person name="Nguyen N.H."/>
            <person name="Vilgalys R."/>
            <person name="Ruytinx J."/>
            <person name="Liao H.L."/>
            <person name="Branco S."/>
            <person name="Kuo A."/>
            <person name="LaButti K."/>
            <person name="Lipzen A."/>
            <person name="Andreopoulos W."/>
            <person name="Pangilinan J."/>
            <person name="Riley R."/>
            <person name="Hundley H."/>
            <person name="Na H."/>
            <person name="Barry K."/>
            <person name="Grigoriev I.V."/>
            <person name="Stajich J.E."/>
            <person name="Kennedy P.G."/>
        </authorList>
    </citation>
    <scope>NUCLEOTIDE SEQUENCE</scope>
    <source>
        <strain evidence="2">FC423</strain>
    </source>
</reference>
<feature type="region of interest" description="Disordered" evidence="1">
    <location>
        <begin position="235"/>
        <end position="279"/>
    </location>
</feature>
<feature type="compositionally biased region" description="Basic and acidic residues" evidence="1">
    <location>
        <begin position="243"/>
        <end position="254"/>
    </location>
</feature>
<dbReference type="Proteomes" id="UP000823399">
    <property type="component" value="Unassembled WGS sequence"/>
</dbReference>
<evidence type="ECO:0000256" key="1">
    <source>
        <dbReference type="SAM" id="MobiDB-lite"/>
    </source>
</evidence>
<keyword evidence="3" id="KW-1185">Reference proteome</keyword>
<proteinExistence type="predicted"/>